<organism evidence="4 5">
    <name type="scientific">Streptomyces katrae</name>
    <dbReference type="NCBI Taxonomy" id="68223"/>
    <lineage>
        <taxon>Bacteria</taxon>
        <taxon>Bacillati</taxon>
        <taxon>Actinomycetota</taxon>
        <taxon>Actinomycetes</taxon>
        <taxon>Kitasatosporales</taxon>
        <taxon>Streptomycetaceae</taxon>
        <taxon>Streptomyces</taxon>
    </lineage>
</organism>
<feature type="transmembrane region" description="Helical" evidence="2">
    <location>
        <begin position="38"/>
        <end position="57"/>
    </location>
</feature>
<evidence type="ECO:0000259" key="3">
    <source>
        <dbReference type="Pfam" id="PF19747"/>
    </source>
</evidence>
<dbReference type="EMBL" id="JZWV01000741">
    <property type="protein sequence ID" value="KJY28314.1"/>
    <property type="molecule type" value="Genomic_DNA"/>
</dbReference>
<keyword evidence="2" id="KW-1133">Transmembrane helix</keyword>
<name>A0A0F4J370_9ACTN</name>
<accession>A0A0F4J370</accession>
<keyword evidence="5" id="KW-1185">Reference proteome</keyword>
<dbReference type="Pfam" id="PF19747">
    <property type="entry name" value="DUF6234"/>
    <property type="match status" value="1"/>
</dbReference>
<feature type="region of interest" description="Disordered" evidence="1">
    <location>
        <begin position="1"/>
        <end position="30"/>
    </location>
</feature>
<dbReference type="AlphaFoldDB" id="A0A0F4J370"/>
<proteinExistence type="predicted"/>
<feature type="compositionally biased region" description="Polar residues" evidence="1">
    <location>
        <begin position="1"/>
        <end position="19"/>
    </location>
</feature>
<evidence type="ECO:0000313" key="4">
    <source>
        <dbReference type="EMBL" id="KJY28314.1"/>
    </source>
</evidence>
<feature type="domain" description="DUF6234" evidence="3">
    <location>
        <begin position="31"/>
        <end position="151"/>
    </location>
</feature>
<keyword evidence="2" id="KW-0812">Transmembrane</keyword>
<protein>
    <recommendedName>
        <fullName evidence="3">DUF6234 domain-containing protein</fullName>
    </recommendedName>
</protein>
<feature type="transmembrane region" description="Helical" evidence="2">
    <location>
        <begin position="104"/>
        <end position="124"/>
    </location>
</feature>
<dbReference type="Proteomes" id="UP000033551">
    <property type="component" value="Unassembled WGS sequence"/>
</dbReference>
<dbReference type="PATRIC" id="fig|68223.7.peg.1221"/>
<comment type="caution">
    <text evidence="4">The sequence shown here is derived from an EMBL/GenBank/DDBJ whole genome shotgun (WGS) entry which is preliminary data.</text>
</comment>
<sequence length="153" mass="16424">MRAPGSQRQGEAMTQASPDTQRRRRWPWSNRTSTGADVTVAVLLFLIEAVVFLLGLFGHGMEGWAAQGDSERIAAAELAGRVWMSRFLVAVLVLAVVAMVSRARWTACAHLLAAAAVAALLVLAQHEHDRSHPGSPPRPGLEHALCFSGSSCD</sequence>
<keyword evidence="2" id="KW-0472">Membrane</keyword>
<evidence type="ECO:0000313" key="5">
    <source>
        <dbReference type="Proteomes" id="UP000033551"/>
    </source>
</evidence>
<gene>
    <name evidence="4" type="ORF">VR44_25610</name>
</gene>
<evidence type="ECO:0000256" key="1">
    <source>
        <dbReference type="SAM" id="MobiDB-lite"/>
    </source>
</evidence>
<reference evidence="4 5" key="1">
    <citation type="submission" date="2015-02" db="EMBL/GenBank/DDBJ databases">
        <authorList>
            <person name="Ju K.-S."/>
            <person name="Doroghazi J.R."/>
            <person name="Metcalf W."/>
        </authorList>
    </citation>
    <scope>NUCLEOTIDE SEQUENCE [LARGE SCALE GENOMIC DNA]</scope>
    <source>
        <strain evidence="4 5">NRRL ISP-5550</strain>
    </source>
</reference>
<feature type="transmembrane region" description="Helical" evidence="2">
    <location>
        <begin position="78"/>
        <end position="98"/>
    </location>
</feature>
<dbReference type="InterPro" id="IPR046201">
    <property type="entry name" value="DUF6234"/>
</dbReference>
<evidence type="ECO:0000256" key="2">
    <source>
        <dbReference type="SAM" id="Phobius"/>
    </source>
</evidence>